<dbReference type="PANTHER" id="PTHR32468">
    <property type="entry name" value="CATION/H + ANTIPORTER"/>
    <property type="match status" value="1"/>
</dbReference>
<comment type="subcellular location">
    <subcellularLocation>
        <location evidence="1">Membrane</location>
        <topology evidence="1">Multi-pass membrane protein</topology>
    </subcellularLocation>
</comment>
<keyword evidence="7" id="KW-0406">Ion transport</keyword>
<dbReference type="Pfam" id="PF00999">
    <property type="entry name" value="Na_H_Exchanger"/>
    <property type="match status" value="1"/>
</dbReference>
<protein>
    <submittedName>
        <fullName evidence="15">Cation/H(+) antiporter 4</fullName>
    </submittedName>
</protein>
<proteinExistence type="inferred from homology"/>
<feature type="domain" description="Cation/H(+) antiporter C-terminal" evidence="13">
    <location>
        <begin position="667"/>
        <end position="813"/>
    </location>
</feature>
<keyword evidence="6 10" id="KW-1133">Transmembrane helix</keyword>
<dbReference type="InterPro" id="IPR038770">
    <property type="entry name" value="Na+/solute_symporter_sf"/>
</dbReference>
<evidence type="ECO:0000313" key="15">
    <source>
        <dbReference type="EMBL" id="KAL1214851.1"/>
    </source>
</evidence>
<feature type="transmembrane region" description="Helical" evidence="10">
    <location>
        <begin position="329"/>
        <end position="350"/>
    </location>
</feature>
<keyword evidence="5" id="KW-0630">Potassium</keyword>
<evidence type="ECO:0000256" key="3">
    <source>
        <dbReference type="ARBA" id="ARBA00022538"/>
    </source>
</evidence>
<feature type="domain" description="Cation/H(+) antiporter central" evidence="12">
    <location>
        <begin position="524"/>
        <end position="653"/>
    </location>
</feature>
<evidence type="ECO:0000256" key="6">
    <source>
        <dbReference type="ARBA" id="ARBA00022989"/>
    </source>
</evidence>
<feature type="transmembrane region" description="Helical" evidence="10">
    <location>
        <begin position="118"/>
        <end position="137"/>
    </location>
</feature>
<evidence type="ECO:0000256" key="10">
    <source>
        <dbReference type="SAM" id="Phobius"/>
    </source>
</evidence>
<keyword evidence="3" id="KW-0633">Potassium transport</keyword>
<dbReference type="GO" id="GO:0016020">
    <property type="term" value="C:membrane"/>
    <property type="evidence" value="ECO:0007669"/>
    <property type="project" value="UniProtKB-SubCell"/>
</dbReference>
<feature type="transmembrane region" description="Helical" evidence="10">
    <location>
        <begin position="271"/>
        <end position="293"/>
    </location>
</feature>
<keyword evidence="2" id="KW-0813">Transport</keyword>
<dbReference type="Gene3D" id="1.20.1530.20">
    <property type="match status" value="1"/>
</dbReference>
<dbReference type="InterPro" id="IPR006153">
    <property type="entry name" value="Cation/H_exchanger_TM"/>
</dbReference>
<evidence type="ECO:0000313" key="14">
    <source>
        <dbReference type="EMBL" id="KAL1200895.1"/>
    </source>
</evidence>
<dbReference type="InterPro" id="IPR050794">
    <property type="entry name" value="CPA2_transporter"/>
</dbReference>
<feature type="transmembrane region" description="Helical" evidence="10">
    <location>
        <begin position="445"/>
        <end position="466"/>
    </location>
</feature>
<evidence type="ECO:0000259" key="13">
    <source>
        <dbReference type="Pfam" id="PF23259"/>
    </source>
</evidence>
<feature type="transmembrane region" description="Helical" evidence="10">
    <location>
        <begin position="49"/>
        <end position="68"/>
    </location>
</feature>
<feature type="transmembrane region" description="Helical" evidence="10">
    <location>
        <begin position="417"/>
        <end position="438"/>
    </location>
</feature>
<evidence type="ECO:0000256" key="9">
    <source>
        <dbReference type="ARBA" id="ARBA00038341"/>
    </source>
</evidence>
<keyword evidence="8 10" id="KW-0472">Membrane</keyword>
<dbReference type="InterPro" id="IPR057290">
    <property type="entry name" value="CHX17_C"/>
</dbReference>
<sequence length="817" mass="92116">MESGDDRNLYLRDTWRDENMICGVLPINPSSSGIWPSPKLPDAKANIDFWNYMFPHVQIIFLIVTILWQFFHFFLRRLGMIRFTSHMLTGILLSKSFLKENTPARNFFSTEDYKETMVGLLGACSYMMFWFLMGVKMDLSLVRNTGRKAITIGLTSVLVSITVCSFIFFVILKDIGTEKGEAVLDSFEIIFIYVIQCLSSFPVIGNLLFELRLQNSELGRLAMSSAVISDFSTSILSAVLVFIKELRDEKTRLGAVFIGDVIVGNRPLKRAGIVVVFVCFAIYIFRPLMFSIVNRTPSGRPVKKYYIYSIIILVFGSAVLADWCKQSIFIGPFILGLAVPHGPPLGSAIIQKFEPAIFGTFLPFFVATSATELDTSKIQSWVEIKSIFLILCISFVVKFAFTTLPALLYGMPANDSLALSLIMSFKGIFELGAFAFGFQRGSIKPVTFTILSLYILLNSAIIPPILRRIYDPSRVYAGYEKRNMLHMKQNAELRILSCIYRTDDIRPMINLLEATCPSRENPVATYVLHLMELIGQAHPVFVSHRLQTRKSEEMFYNSENVVVSFEQFRKEFFGSVFVSTYTALSVPQTMHGDICMLALNNTTSLIILPFHQTWSADGSAIVSDSKMIRKLNKSVLELSPCSVGIFVYRSNSGRRTIRETATNFSSYQVCMLFLGGKDDREALTLAKRMARDSRINITVVSLISSDQKSTQVGDWDRMLDLELLRDVKGNVLAGADIFYTEEVVNDASQTSELLKSIANEYDLFIVGREKGRKSVFTKGLEEWSEFEELGIVGDLLASKDFHCKASVLVVQQQQQMI</sequence>
<evidence type="ECO:0000256" key="1">
    <source>
        <dbReference type="ARBA" id="ARBA00004141"/>
    </source>
</evidence>
<evidence type="ECO:0000256" key="5">
    <source>
        <dbReference type="ARBA" id="ARBA00022958"/>
    </source>
</evidence>
<gene>
    <name evidence="14" type="ORF">V5N11_016523</name>
    <name evidence="15" type="ORF">V5N11_022295</name>
</gene>
<evidence type="ECO:0000256" key="4">
    <source>
        <dbReference type="ARBA" id="ARBA00022692"/>
    </source>
</evidence>
<dbReference type="InterPro" id="IPR057291">
    <property type="entry name" value="CHX17_2nd"/>
</dbReference>
<keyword evidence="4 10" id="KW-0812">Transmembrane</keyword>
<evidence type="ECO:0000259" key="12">
    <source>
        <dbReference type="Pfam" id="PF23256"/>
    </source>
</evidence>
<evidence type="ECO:0000256" key="2">
    <source>
        <dbReference type="ARBA" id="ARBA00022448"/>
    </source>
</evidence>
<dbReference type="AlphaFoldDB" id="A0ABD1B8Y7"/>
<dbReference type="Proteomes" id="UP001558713">
    <property type="component" value="Unassembled WGS sequence"/>
</dbReference>
<dbReference type="GO" id="GO:0006813">
    <property type="term" value="P:potassium ion transport"/>
    <property type="evidence" value="ECO:0007669"/>
    <property type="project" value="UniProtKB-KW"/>
</dbReference>
<evidence type="ECO:0000259" key="11">
    <source>
        <dbReference type="Pfam" id="PF00999"/>
    </source>
</evidence>
<dbReference type="Pfam" id="PF23256">
    <property type="entry name" value="CHX17_2nd"/>
    <property type="match status" value="1"/>
</dbReference>
<evidence type="ECO:0000313" key="16">
    <source>
        <dbReference type="Proteomes" id="UP001558713"/>
    </source>
</evidence>
<feature type="transmembrane region" description="Helical" evidence="10">
    <location>
        <begin position="149"/>
        <end position="170"/>
    </location>
</feature>
<dbReference type="Pfam" id="PF23259">
    <property type="entry name" value="CHX17_C"/>
    <property type="match status" value="1"/>
</dbReference>
<comment type="similarity">
    <text evidence="9">Belongs to the monovalent cation:proton antiporter 2 (CPA2) transporter (TC 2.A.37) family. CHX (TC 2.A.37.4) subfamily.</text>
</comment>
<evidence type="ECO:0000256" key="7">
    <source>
        <dbReference type="ARBA" id="ARBA00023065"/>
    </source>
</evidence>
<name>A0ABD1B8Y7_CARAN</name>
<comment type="caution">
    <text evidence="15">The sequence shown here is derived from an EMBL/GenBank/DDBJ whole genome shotgun (WGS) entry which is preliminary data.</text>
</comment>
<feature type="transmembrane region" description="Helical" evidence="10">
    <location>
        <begin position="387"/>
        <end position="411"/>
    </location>
</feature>
<dbReference type="EMBL" id="JBANAX010000297">
    <property type="protein sequence ID" value="KAL1214851.1"/>
    <property type="molecule type" value="Genomic_DNA"/>
</dbReference>
<keyword evidence="16" id="KW-1185">Reference proteome</keyword>
<feature type="transmembrane region" description="Helical" evidence="10">
    <location>
        <begin position="190"/>
        <end position="209"/>
    </location>
</feature>
<accession>A0ABD1B8Y7</accession>
<organism evidence="15 16">
    <name type="scientific">Cardamine amara subsp. amara</name>
    <dbReference type="NCBI Taxonomy" id="228776"/>
    <lineage>
        <taxon>Eukaryota</taxon>
        <taxon>Viridiplantae</taxon>
        <taxon>Streptophyta</taxon>
        <taxon>Embryophyta</taxon>
        <taxon>Tracheophyta</taxon>
        <taxon>Spermatophyta</taxon>
        <taxon>Magnoliopsida</taxon>
        <taxon>eudicotyledons</taxon>
        <taxon>Gunneridae</taxon>
        <taxon>Pentapetalae</taxon>
        <taxon>rosids</taxon>
        <taxon>malvids</taxon>
        <taxon>Brassicales</taxon>
        <taxon>Brassicaceae</taxon>
        <taxon>Cardamineae</taxon>
        <taxon>Cardamine</taxon>
    </lineage>
</organism>
<dbReference type="PANTHER" id="PTHR32468:SF17">
    <property type="entry name" value="CATION_H(+) ANTIPORTER 4"/>
    <property type="match status" value="1"/>
</dbReference>
<feature type="transmembrane region" description="Helical" evidence="10">
    <location>
        <begin position="305"/>
        <end position="323"/>
    </location>
</feature>
<dbReference type="EMBL" id="JBANAX010000605">
    <property type="protein sequence ID" value="KAL1200895.1"/>
    <property type="molecule type" value="Genomic_DNA"/>
</dbReference>
<feature type="domain" description="Cation/H+ exchanger transmembrane" evidence="11">
    <location>
        <begin position="68"/>
        <end position="466"/>
    </location>
</feature>
<reference evidence="15 16" key="1">
    <citation type="submission" date="2024-04" db="EMBL/GenBank/DDBJ databases">
        <title>Genome assembly C_amara_ONT_v2.</title>
        <authorList>
            <person name="Yant L."/>
            <person name="Moore C."/>
            <person name="Slenker M."/>
        </authorList>
    </citation>
    <scope>NUCLEOTIDE SEQUENCE [LARGE SCALE GENOMIC DNA]</scope>
    <source>
        <tissue evidence="15">Leaf</tissue>
    </source>
</reference>
<feature type="transmembrane region" description="Helical" evidence="10">
    <location>
        <begin position="221"/>
        <end position="243"/>
    </location>
</feature>
<evidence type="ECO:0000256" key="8">
    <source>
        <dbReference type="ARBA" id="ARBA00023136"/>
    </source>
</evidence>